<comment type="caution">
    <text evidence="2">The sequence shown here is derived from an EMBL/GenBank/DDBJ whole genome shotgun (WGS) entry which is preliminary data.</text>
</comment>
<keyword evidence="1" id="KW-0472">Membrane</keyword>
<dbReference type="AlphaFoldDB" id="A0A495J7B6"/>
<sequence>MTMGLQLRIGLFNKLNYKLLLKHFAGWVIFITYEVSFVRFSIGTFSPLQNYICYYGLNVLLFYFNAHILLSFAIKSPSVKLNII</sequence>
<organism evidence="2 3">
    <name type="scientific">Mucilaginibacter gracilis</name>
    <dbReference type="NCBI Taxonomy" id="423350"/>
    <lineage>
        <taxon>Bacteria</taxon>
        <taxon>Pseudomonadati</taxon>
        <taxon>Bacteroidota</taxon>
        <taxon>Sphingobacteriia</taxon>
        <taxon>Sphingobacteriales</taxon>
        <taxon>Sphingobacteriaceae</taxon>
        <taxon>Mucilaginibacter</taxon>
    </lineage>
</organism>
<reference evidence="2 3" key="1">
    <citation type="submission" date="2018-10" db="EMBL/GenBank/DDBJ databases">
        <title>Genomic Encyclopedia of Archaeal and Bacterial Type Strains, Phase II (KMG-II): from individual species to whole genera.</title>
        <authorList>
            <person name="Goeker M."/>
        </authorList>
    </citation>
    <scope>NUCLEOTIDE SEQUENCE [LARGE SCALE GENOMIC DNA]</scope>
    <source>
        <strain evidence="2 3">DSM 18602</strain>
    </source>
</reference>
<keyword evidence="3" id="KW-1185">Reference proteome</keyword>
<keyword evidence="1" id="KW-0812">Transmembrane</keyword>
<dbReference type="Proteomes" id="UP000268007">
    <property type="component" value="Unassembled WGS sequence"/>
</dbReference>
<proteinExistence type="predicted"/>
<protein>
    <submittedName>
        <fullName evidence="2">Uncharacterized protein</fullName>
    </submittedName>
</protein>
<evidence type="ECO:0000313" key="2">
    <source>
        <dbReference type="EMBL" id="RKR84621.1"/>
    </source>
</evidence>
<evidence type="ECO:0000313" key="3">
    <source>
        <dbReference type="Proteomes" id="UP000268007"/>
    </source>
</evidence>
<dbReference type="EMBL" id="RBKU01000001">
    <property type="protein sequence ID" value="RKR84621.1"/>
    <property type="molecule type" value="Genomic_DNA"/>
</dbReference>
<accession>A0A495J7B6</accession>
<feature type="transmembrane region" description="Helical" evidence="1">
    <location>
        <begin position="54"/>
        <end position="74"/>
    </location>
</feature>
<name>A0A495J7B6_9SPHI</name>
<gene>
    <name evidence="2" type="ORF">BDD43_4867</name>
</gene>
<keyword evidence="1" id="KW-1133">Transmembrane helix</keyword>
<evidence type="ECO:0000256" key="1">
    <source>
        <dbReference type="SAM" id="Phobius"/>
    </source>
</evidence>
<feature type="transmembrane region" description="Helical" evidence="1">
    <location>
        <begin position="20"/>
        <end position="42"/>
    </location>
</feature>